<evidence type="ECO:0000313" key="2">
    <source>
        <dbReference type="Proteomes" id="UP000178046"/>
    </source>
</evidence>
<sequence>MTTPSSITSDSAISGSAGGIYIYPEMTDELIAEAMKRSSRWRYDINVTEDLLKQGPCLLAVPNIKRKIGFWNWADAHPETVAAKLALWDKDAAWLATLRTQRHIPDWLMREAYPPKEYGKWIGGDDGYFDKYFYAPKPNKYGLPWGKIEKFDKTESERLRCLYQTKAMRELIASGTKFGDTDIHYADIRFLYELVEETGYLAVRERLGQAGNKIYLPDGVTPIYDSLFERLAIFYKFDRNNPDDQTIDHEIYFFWVKEVIGKLNEEGAPGETDPPEILPIMSLTSGRHNRGKPGNFYPTHAHGVMVLLDKLIREQGRTDYAEALKYLQWEFSMNNNLLSKEPRIKKPNLNLPDNEMFKDYFKDVKPLK</sequence>
<proteinExistence type="predicted"/>
<reference evidence="1 2" key="1">
    <citation type="journal article" date="2016" name="Nat. Commun.">
        <title>Thousands of microbial genomes shed light on interconnected biogeochemical processes in an aquifer system.</title>
        <authorList>
            <person name="Anantharaman K."/>
            <person name="Brown C.T."/>
            <person name="Hug L.A."/>
            <person name="Sharon I."/>
            <person name="Castelle C.J."/>
            <person name="Probst A.J."/>
            <person name="Thomas B.C."/>
            <person name="Singh A."/>
            <person name="Wilkins M.J."/>
            <person name="Karaoz U."/>
            <person name="Brodie E.L."/>
            <person name="Williams K.H."/>
            <person name="Hubbard S.S."/>
            <person name="Banfield J.F."/>
        </authorList>
    </citation>
    <scope>NUCLEOTIDE SEQUENCE [LARGE SCALE GENOMIC DNA]</scope>
</reference>
<protein>
    <submittedName>
        <fullName evidence="1">Uncharacterized protein</fullName>
    </submittedName>
</protein>
<dbReference type="AlphaFoldDB" id="A0A1F5X4I3"/>
<gene>
    <name evidence="1" type="ORF">A2924_03545</name>
</gene>
<organism evidence="1 2">
    <name type="scientific">Candidatus Giovannonibacteria bacterium RIFCSPLOWO2_01_FULL_44_16</name>
    <dbReference type="NCBI Taxonomy" id="1798348"/>
    <lineage>
        <taxon>Bacteria</taxon>
        <taxon>Candidatus Giovannoniibacteriota</taxon>
    </lineage>
</organism>
<accession>A0A1F5X4I3</accession>
<dbReference type="EMBL" id="MFIA01000016">
    <property type="protein sequence ID" value="OGF82799.1"/>
    <property type="molecule type" value="Genomic_DNA"/>
</dbReference>
<name>A0A1F5X4I3_9BACT</name>
<evidence type="ECO:0000313" key="1">
    <source>
        <dbReference type="EMBL" id="OGF82799.1"/>
    </source>
</evidence>
<comment type="caution">
    <text evidence="1">The sequence shown here is derived from an EMBL/GenBank/DDBJ whole genome shotgun (WGS) entry which is preliminary data.</text>
</comment>
<dbReference type="Proteomes" id="UP000178046">
    <property type="component" value="Unassembled WGS sequence"/>
</dbReference>